<evidence type="ECO:0000313" key="1">
    <source>
        <dbReference type="EMBL" id="CAB4323536.1"/>
    </source>
</evidence>
<dbReference type="SUPFAM" id="SSF52540">
    <property type="entry name" value="P-loop containing nucleoside triphosphate hydrolases"/>
    <property type="match status" value="1"/>
</dbReference>
<name>A0A6J5YFQ6_9ZZZZ</name>
<proteinExistence type="predicted"/>
<dbReference type="EMBL" id="CAEMXZ010000052">
    <property type="protein sequence ID" value="CAB4323536.1"/>
    <property type="molecule type" value="Genomic_DNA"/>
</dbReference>
<accession>A0A6J5YFQ6</accession>
<organism evidence="1">
    <name type="scientific">freshwater metagenome</name>
    <dbReference type="NCBI Taxonomy" id="449393"/>
    <lineage>
        <taxon>unclassified sequences</taxon>
        <taxon>metagenomes</taxon>
        <taxon>ecological metagenomes</taxon>
    </lineage>
</organism>
<dbReference type="PANTHER" id="PTHR36451:SF1">
    <property type="entry name" value="OMEGA-HYDROXY-BETA-DIHYDROMENAQUINONE-9 SULFOTRANSFERASE STF3"/>
    <property type="match status" value="1"/>
</dbReference>
<protein>
    <submittedName>
        <fullName evidence="1">Unannotated protein</fullName>
    </submittedName>
</protein>
<dbReference type="Gene3D" id="3.40.50.300">
    <property type="entry name" value="P-loop containing nucleotide triphosphate hydrolases"/>
    <property type="match status" value="1"/>
</dbReference>
<reference evidence="1" key="1">
    <citation type="submission" date="2020-05" db="EMBL/GenBank/DDBJ databases">
        <authorList>
            <person name="Chiriac C."/>
            <person name="Salcher M."/>
            <person name="Ghai R."/>
            <person name="Kavagutti S V."/>
        </authorList>
    </citation>
    <scope>NUCLEOTIDE SEQUENCE</scope>
</reference>
<dbReference type="InterPro" id="IPR027417">
    <property type="entry name" value="P-loop_NTPase"/>
</dbReference>
<dbReference type="InterPro" id="IPR052736">
    <property type="entry name" value="Stf3_sulfotransferase"/>
</dbReference>
<gene>
    <name evidence="1" type="ORF">UFOPK1392_01292</name>
</gene>
<sequence>MGGVSGGHVMSANTTPSKAVSELLETASAAAGGLDDFGDPTFLEGLEVFIASGTADGQFSEIGAAAAPGMALGNLINRLRVVDHHKAHPELAETAVDAPIFLIGLPRTGTTALSHLLSVDPGNRSLLGWEINESVPPPTTAAYRTDPRFITAMDAPDMLGMINPGFKAIHHDPPDMPLECATVLGQHFTSLHLSTTFNIDGYMQWVLQADHEPAYRYHRMMLQLLQSECPGRWQLKSPVHLLDPDALIAVYPDAKFVLTHRDPVNVIASVCSLVQSLTSTFTDADFRDYIRATWPEVVATLLDRQNAFRDTQIAAGNGDAFVDVAYADLVSDPIRTVASIYDALDHPFTAEAETAMVAHSAEHRQNRFGTHTYSLEEWDLSRPELEERCAPYLTRYAEFLETS</sequence>
<dbReference type="Pfam" id="PF13469">
    <property type="entry name" value="Sulfotransfer_3"/>
    <property type="match status" value="1"/>
</dbReference>
<dbReference type="AlphaFoldDB" id="A0A6J5YFQ6"/>
<dbReference type="PANTHER" id="PTHR36451">
    <property type="entry name" value="PAPS-DEPENDENT SULFOTRANSFERASE STF3"/>
    <property type="match status" value="1"/>
</dbReference>